<feature type="chain" id="PRO_5009312149" evidence="1">
    <location>
        <begin position="21"/>
        <end position="102"/>
    </location>
</feature>
<reference evidence="4" key="1">
    <citation type="submission" date="2016-11" db="UniProtKB">
        <authorList>
            <consortium name="WormBaseParasite"/>
        </authorList>
    </citation>
    <scope>IDENTIFICATION</scope>
</reference>
<dbReference type="InterPro" id="IPR041426">
    <property type="entry name" value="Mos1_HTH"/>
</dbReference>
<dbReference type="Gene3D" id="1.10.10.1450">
    <property type="match status" value="1"/>
</dbReference>
<feature type="domain" description="Mos1 transposase HTH" evidence="2">
    <location>
        <begin position="28"/>
        <end position="73"/>
    </location>
</feature>
<sequence length="102" mass="11536">MCCRLLLLCLFLYFNDFVRPLANLPPCDLRHVMIDEFLKNSTACTININQVYGEGSTTATTCSKWSDKFRSGDKSLEDEPGRGSIPQFEDSALLRLLANDNR</sequence>
<evidence type="ECO:0000313" key="3">
    <source>
        <dbReference type="Proteomes" id="UP000095287"/>
    </source>
</evidence>
<feature type="signal peptide" evidence="1">
    <location>
        <begin position="1"/>
        <end position="20"/>
    </location>
</feature>
<dbReference type="WBParaSite" id="L893_g1553.t1">
    <property type="protein sequence ID" value="L893_g1553.t1"/>
    <property type="gene ID" value="L893_g1553"/>
</dbReference>
<keyword evidence="1" id="KW-0732">Signal</keyword>
<organism evidence="3 4">
    <name type="scientific">Steinernema glaseri</name>
    <dbReference type="NCBI Taxonomy" id="37863"/>
    <lineage>
        <taxon>Eukaryota</taxon>
        <taxon>Metazoa</taxon>
        <taxon>Ecdysozoa</taxon>
        <taxon>Nematoda</taxon>
        <taxon>Chromadorea</taxon>
        <taxon>Rhabditida</taxon>
        <taxon>Tylenchina</taxon>
        <taxon>Panagrolaimomorpha</taxon>
        <taxon>Strongyloidoidea</taxon>
        <taxon>Steinernematidae</taxon>
        <taxon>Steinernema</taxon>
    </lineage>
</organism>
<keyword evidence="3" id="KW-1185">Reference proteome</keyword>
<evidence type="ECO:0000256" key="1">
    <source>
        <dbReference type="SAM" id="SignalP"/>
    </source>
</evidence>
<dbReference type="Pfam" id="PF17906">
    <property type="entry name" value="HTH_48"/>
    <property type="match status" value="1"/>
</dbReference>
<name>A0A1I7YEJ5_9BILA</name>
<accession>A0A1I7YEJ5</accession>
<evidence type="ECO:0000313" key="4">
    <source>
        <dbReference type="WBParaSite" id="L893_g1553.t1"/>
    </source>
</evidence>
<proteinExistence type="predicted"/>
<evidence type="ECO:0000259" key="2">
    <source>
        <dbReference type="Pfam" id="PF17906"/>
    </source>
</evidence>
<protein>
    <submittedName>
        <fullName evidence="4">HTH_48 domain-containing protein</fullName>
    </submittedName>
</protein>
<dbReference type="AlphaFoldDB" id="A0A1I7YEJ5"/>
<dbReference type="Proteomes" id="UP000095287">
    <property type="component" value="Unplaced"/>
</dbReference>